<evidence type="ECO:0000313" key="1">
    <source>
        <dbReference type="EMBL" id="SHH25399.1"/>
    </source>
</evidence>
<gene>
    <name evidence="1" type="ORF">SAMN02744645_3038</name>
</gene>
<protein>
    <submittedName>
        <fullName evidence="1">Uncharacterized protein</fullName>
    </submittedName>
</protein>
<dbReference type="Proteomes" id="UP000184000">
    <property type="component" value="Unassembled WGS sequence"/>
</dbReference>
<reference evidence="1 2" key="1">
    <citation type="submission" date="2016-11" db="EMBL/GenBank/DDBJ databases">
        <authorList>
            <person name="Jaros S."/>
            <person name="Januszkiewicz K."/>
            <person name="Wedrychowicz H."/>
        </authorList>
    </citation>
    <scope>NUCLEOTIDE SEQUENCE [LARGE SCALE GENOMIC DNA]</scope>
    <source>
        <strain evidence="1 2">DSM 18231</strain>
    </source>
</reference>
<dbReference type="EMBL" id="FQXA01000005">
    <property type="protein sequence ID" value="SHH25399.1"/>
    <property type="molecule type" value="Genomic_DNA"/>
</dbReference>
<organism evidence="1 2">
    <name type="scientific">Stutzerimonas xanthomarina DSM 18231</name>
    <dbReference type="NCBI Taxonomy" id="1403346"/>
    <lineage>
        <taxon>Bacteria</taxon>
        <taxon>Pseudomonadati</taxon>
        <taxon>Pseudomonadota</taxon>
        <taxon>Gammaproteobacteria</taxon>
        <taxon>Pseudomonadales</taxon>
        <taxon>Pseudomonadaceae</taxon>
        <taxon>Stutzerimonas</taxon>
    </lineage>
</organism>
<sequence>MYTDTAPKPGNRRLFEIMEPIVAITARLAPANCVPLLDKNILPIRHSPTLILRPAAIAKGVSVTARAVRLESHNR</sequence>
<name>A0A1M5RH74_9GAMM</name>
<accession>A0A1M5RH74</accession>
<evidence type="ECO:0000313" key="2">
    <source>
        <dbReference type="Proteomes" id="UP000184000"/>
    </source>
</evidence>
<dbReference type="AlphaFoldDB" id="A0A1M5RH74"/>
<proteinExistence type="predicted"/>